<dbReference type="Pfam" id="PF00385">
    <property type="entry name" value="Chromo"/>
    <property type="match status" value="1"/>
</dbReference>
<accession>A0ABM4WM50</accession>
<gene>
    <name evidence="3" type="primary">LOC140035496</name>
</gene>
<keyword evidence="2" id="KW-1185">Reference proteome</keyword>
<dbReference type="PANTHER" id="PTHR46148:SF52">
    <property type="entry name" value="OS04G0603800 PROTEIN"/>
    <property type="match status" value="1"/>
</dbReference>
<evidence type="ECO:0000313" key="2">
    <source>
        <dbReference type="Proteomes" id="UP001652660"/>
    </source>
</evidence>
<protein>
    <recommendedName>
        <fullName evidence="1">Chromo domain-containing protein</fullName>
    </recommendedName>
</protein>
<dbReference type="GeneID" id="140035496"/>
<dbReference type="PROSITE" id="PS50013">
    <property type="entry name" value="CHROMO_2"/>
    <property type="match status" value="1"/>
</dbReference>
<dbReference type="Proteomes" id="UP001652660">
    <property type="component" value="Chromosome 2c"/>
</dbReference>
<dbReference type="PANTHER" id="PTHR46148">
    <property type="entry name" value="CHROMO DOMAIN-CONTAINING PROTEIN"/>
    <property type="match status" value="1"/>
</dbReference>
<dbReference type="Gene3D" id="2.40.50.40">
    <property type="match status" value="1"/>
</dbReference>
<dbReference type="InterPro" id="IPR000953">
    <property type="entry name" value="Chromo/chromo_shadow_dom"/>
</dbReference>
<proteinExistence type="predicted"/>
<dbReference type="InterPro" id="IPR016197">
    <property type="entry name" value="Chromo-like_dom_sf"/>
</dbReference>
<organism evidence="2 3">
    <name type="scientific">Coffea arabica</name>
    <name type="common">Arabian coffee</name>
    <dbReference type="NCBI Taxonomy" id="13443"/>
    <lineage>
        <taxon>Eukaryota</taxon>
        <taxon>Viridiplantae</taxon>
        <taxon>Streptophyta</taxon>
        <taxon>Embryophyta</taxon>
        <taxon>Tracheophyta</taxon>
        <taxon>Spermatophyta</taxon>
        <taxon>Magnoliopsida</taxon>
        <taxon>eudicotyledons</taxon>
        <taxon>Gunneridae</taxon>
        <taxon>Pentapetalae</taxon>
        <taxon>asterids</taxon>
        <taxon>lamiids</taxon>
        <taxon>Gentianales</taxon>
        <taxon>Rubiaceae</taxon>
        <taxon>Ixoroideae</taxon>
        <taxon>Gardenieae complex</taxon>
        <taxon>Bertiereae - Coffeeae clade</taxon>
        <taxon>Coffeeae</taxon>
        <taxon>Coffea</taxon>
    </lineage>
</organism>
<name>A0ABM4WM50_COFAR</name>
<dbReference type="InterPro" id="IPR056924">
    <property type="entry name" value="SH3_Tf2-1"/>
</dbReference>
<dbReference type="SUPFAM" id="SSF54160">
    <property type="entry name" value="Chromo domain-like"/>
    <property type="match status" value="1"/>
</dbReference>
<dbReference type="Pfam" id="PF24626">
    <property type="entry name" value="SH3_Tf2-1"/>
    <property type="match status" value="1"/>
</dbReference>
<dbReference type="RefSeq" id="XP_071932848.1">
    <property type="nucleotide sequence ID" value="XM_072076747.1"/>
</dbReference>
<evidence type="ECO:0000313" key="3">
    <source>
        <dbReference type="RefSeq" id="XP_071932848.1"/>
    </source>
</evidence>
<feature type="domain" description="Chromo" evidence="1">
    <location>
        <begin position="54"/>
        <end position="104"/>
    </location>
</feature>
<dbReference type="InterPro" id="IPR023780">
    <property type="entry name" value="Chromo_domain"/>
</dbReference>
<sequence>MEEKVGSVAYKLKLPAGTRLHPVFHVSLLKKKLGTLRGSSINLPELDTQDQCPMQPEAILSRRVILRNEQPVIQFLIKWSQLEAEEASWEDKSFIERQFPAFQT</sequence>
<reference evidence="3" key="1">
    <citation type="submission" date="2025-08" db="UniProtKB">
        <authorList>
            <consortium name="RefSeq"/>
        </authorList>
    </citation>
    <scope>IDENTIFICATION</scope>
    <source>
        <tissue evidence="3">Leaves</tissue>
    </source>
</reference>
<evidence type="ECO:0000259" key="1">
    <source>
        <dbReference type="PROSITE" id="PS50013"/>
    </source>
</evidence>